<reference evidence="1" key="1">
    <citation type="submission" date="2020-05" db="EMBL/GenBank/DDBJ databases">
        <title>Fertoebacter nigrum gen. nov., sp. nov., a new member of the family Rhodobacteraceae.</title>
        <authorList>
            <person name="Szuroczki S."/>
            <person name="Abbaszade G."/>
            <person name="Buni D."/>
            <person name="Schumann P."/>
            <person name="Toth E."/>
        </authorList>
    </citation>
    <scope>NUCLEOTIDE SEQUENCE</scope>
    <source>
        <strain evidence="1">RG-N-1a</strain>
    </source>
</reference>
<proteinExistence type="predicted"/>
<dbReference type="SUPFAM" id="SSF111069">
    <property type="entry name" value="Hypothetical protein yfbM"/>
    <property type="match status" value="1"/>
</dbReference>
<dbReference type="Pfam" id="PF08974">
    <property type="entry name" value="DUF1877"/>
    <property type="match status" value="1"/>
</dbReference>
<dbReference type="Gene3D" id="3.40.1760.10">
    <property type="entry name" value="YfbM-like super family"/>
    <property type="match status" value="1"/>
</dbReference>
<evidence type="ECO:0000313" key="1">
    <source>
        <dbReference type="EMBL" id="NUB43659.1"/>
    </source>
</evidence>
<organism evidence="1 2">
    <name type="scientific">Fertoeibacter niger</name>
    <dbReference type="NCBI Taxonomy" id="2656921"/>
    <lineage>
        <taxon>Bacteria</taxon>
        <taxon>Pseudomonadati</taxon>
        <taxon>Pseudomonadota</taxon>
        <taxon>Alphaproteobacteria</taxon>
        <taxon>Rhodobacterales</taxon>
        <taxon>Paracoccaceae</taxon>
        <taxon>Fertoeibacter</taxon>
    </lineage>
</organism>
<comment type="caution">
    <text evidence="1">The sequence shown here is derived from an EMBL/GenBank/DDBJ whole genome shotgun (WGS) entry which is preliminary data.</text>
</comment>
<evidence type="ECO:0000313" key="2">
    <source>
        <dbReference type="Proteomes" id="UP000484076"/>
    </source>
</evidence>
<dbReference type="InterPro" id="IPR035944">
    <property type="entry name" value="YfbM-like_sf"/>
</dbReference>
<dbReference type="RefSeq" id="WP_152824281.1">
    <property type="nucleotide sequence ID" value="NZ_WHUT02000002.1"/>
</dbReference>
<protein>
    <submittedName>
        <fullName evidence="1">DUF1877 family protein</fullName>
    </submittedName>
</protein>
<gene>
    <name evidence="1" type="ORF">GEU84_004620</name>
</gene>
<name>A0A8X8GSQ7_9RHOB</name>
<accession>A0A8X8GSQ7</accession>
<keyword evidence="2" id="KW-1185">Reference proteome</keyword>
<dbReference type="AlphaFoldDB" id="A0A8X8GSQ7"/>
<dbReference type="EMBL" id="WHUT02000002">
    <property type="protein sequence ID" value="NUB43659.1"/>
    <property type="molecule type" value="Genomic_DNA"/>
</dbReference>
<dbReference type="Proteomes" id="UP000484076">
    <property type="component" value="Unassembled WGS sequence"/>
</dbReference>
<sequence>MPCLGVLFALTETEATALSALPGHVARVNHVKEVLEPAAFDGHPSRLAEVDQAWDPIHRSLTDGRLANDNGAYPLNATILGGEPLHERGDYIMWLKPPGMVHDVAEALRQLSVDRLHAGYAKITPDDYGMPTSADDLSFTLQWFDGLPAFYARAAAAGDWVLFTVDQ</sequence>
<dbReference type="InterPro" id="IPR015068">
    <property type="entry name" value="DUF1877"/>
</dbReference>